<accession>W5TAX1</accession>
<dbReference type="PANTHER" id="PTHR43194">
    <property type="entry name" value="HYDROLASE ALPHA/BETA FOLD FAMILY"/>
    <property type="match status" value="1"/>
</dbReference>
<dbReference type="InterPro" id="IPR000073">
    <property type="entry name" value="AB_hydrolase_1"/>
</dbReference>
<dbReference type="eggNOG" id="COG2267">
    <property type="taxonomic scope" value="Bacteria"/>
</dbReference>
<dbReference type="Gene3D" id="3.40.50.1820">
    <property type="entry name" value="alpha/beta hydrolase"/>
    <property type="match status" value="1"/>
</dbReference>
<dbReference type="PATRIC" id="fig|1415166.3.peg.1527"/>
<gene>
    <name evidence="2" type="ORF">NONO_c15030</name>
</gene>
<dbReference type="Pfam" id="PF12697">
    <property type="entry name" value="Abhydrolase_6"/>
    <property type="match status" value="1"/>
</dbReference>
<feature type="domain" description="AB hydrolase-1" evidence="1">
    <location>
        <begin position="7"/>
        <end position="234"/>
    </location>
</feature>
<name>W5TAX1_9NOCA</name>
<dbReference type="OrthoDB" id="3810256at2"/>
<dbReference type="InterPro" id="IPR050228">
    <property type="entry name" value="Carboxylesterase_BioH"/>
</dbReference>
<proteinExistence type="predicted"/>
<dbReference type="AlphaFoldDB" id="W5TAX1"/>
<keyword evidence="2" id="KW-0378">Hydrolase</keyword>
<dbReference type="InterPro" id="IPR029058">
    <property type="entry name" value="AB_hydrolase_fold"/>
</dbReference>
<dbReference type="STRING" id="1415166.NONO_c15030"/>
<organism evidence="2 3">
    <name type="scientific">Nocardia nova SH22a</name>
    <dbReference type="NCBI Taxonomy" id="1415166"/>
    <lineage>
        <taxon>Bacteria</taxon>
        <taxon>Bacillati</taxon>
        <taxon>Actinomycetota</taxon>
        <taxon>Actinomycetes</taxon>
        <taxon>Mycobacteriales</taxon>
        <taxon>Nocardiaceae</taxon>
        <taxon>Nocardia</taxon>
    </lineage>
</organism>
<dbReference type="SUPFAM" id="SSF53474">
    <property type="entry name" value="alpha/beta-Hydrolases"/>
    <property type="match status" value="1"/>
</dbReference>
<dbReference type="KEGG" id="nno:NONO_c15030"/>
<evidence type="ECO:0000259" key="1">
    <source>
        <dbReference type="Pfam" id="PF12697"/>
    </source>
</evidence>
<dbReference type="RefSeq" id="WP_025347820.1">
    <property type="nucleotide sequence ID" value="NZ_CP006850.1"/>
</dbReference>
<evidence type="ECO:0000313" key="2">
    <source>
        <dbReference type="EMBL" id="AHH16304.1"/>
    </source>
</evidence>
<dbReference type="HOGENOM" id="CLU_051715_3_1_11"/>
<dbReference type="GO" id="GO:0016787">
    <property type="term" value="F:hydrolase activity"/>
    <property type="evidence" value="ECO:0007669"/>
    <property type="project" value="UniProtKB-KW"/>
</dbReference>
<reference evidence="2 3" key="1">
    <citation type="journal article" date="2014" name="Appl. Environ. Microbiol.">
        <title>Insights into the Microbial Degradation of Rubber and Gutta-Percha by Analysis of the Complete Genome of Nocardia nova SH22a.</title>
        <authorList>
            <person name="Luo Q."/>
            <person name="Hiessl S."/>
            <person name="Poehlein A."/>
            <person name="Daniel R."/>
            <person name="Steinbuchel A."/>
        </authorList>
    </citation>
    <scope>NUCLEOTIDE SEQUENCE [LARGE SCALE GENOMIC DNA]</scope>
    <source>
        <strain evidence="2">SH22a</strain>
    </source>
</reference>
<keyword evidence="3" id="KW-1185">Reference proteome</keyword>
<dbReference type="Proteomes" id="UP000019150">
    <property type="component" value="Chromosome"/>
</dbReference>
<sequence length="256" mass="27280">MTRTPAVLIHGTWLHTTSWQSWTRCLLDAGFGVEIPSWPGESSTAAAARQPPGTFGELGLRSLLAHHERIVRSLPVSPVVIGHSVGGLIAQHLLAAGLARAAVGIASVPTDTVAWAAPPVPGTADPLSALTARQFRRLFATTTGEHEAARLFERFAVPAPRRLLTDLGMFAAVDRVVLGTDVAVANRGPLLLISGQEDRVVTDAMVRSNYKLYGDSNAVTDLKQFPDRGHSLVIDGGWRTVADHVLTWLAAQGISP</sequence>
<evidence type="ECO:0000313" key="3">
    <source>
        <dbReference type="Proteomes" id="UP000019150"/>
    </source>
</evidence>
<dbReference type="PANTHER" id="PTHR43194:SF5">
    <property type="entry name" value="PIMELOYL-[ACYL-CARRIER PROTEIN] METHYL ESTER ESTERASE"/>
    <property type="match status" value="1"/>
</dbReference>
<protein>
    <submittedName>
        <fullName evidence="2">Alpha/beta hydrolase family protein</fullName>
    </submittedName>
</protein>
<dbReference type="EMBL" id="CP006850">
    <property type="protein sequence ID" value="AHH16304.1"/>
    <property type="molecule type" value="Genomic_DNA"/>
</dbReference>